<evidence type="ECO:0000313" key="1">
    <source>
        <dbReference type="EMBL" id="GFR03539.1"/>
    </source>
</evidence>
<organism evidence="1 2">
    <name type="scientific">Trichonephila clavata</name>
    <name type="common">Joro spider</name>
    <name type="synonym">Nephila clavata</name>
    <dbReference type="NCBI Taxonomy" id="2740835"/>
    <lineage>
        <taxon>Eukaryota</taxon>
        <taxon>Metazoa</taxon>
        <taxon>Ecdysozoa</taxon>
        <taxon>Arthropoda</taxon>
        <taxon>Chelicerata</taxon>
        <taxon>Arachnida</taxon>
        <taxon>Araneae</taxon>
        <taxon>Araneomorphae</taxon>
        <taxon>Entelegynae</taxon>
        <taxon>Araneoidea</taxon>
        <taxon>Nephilidae</taxon>
        <taxon>Trichonephila</taxon>
    </lineage>
</organism>
<evidence type="ECO:0000313" key="2">
    <source>
        <dbReference type="Proteomes" id="UP000887116"/>
    </source>
</evidence>
<sequence length="86" mass="9944">MLSEHLVKAANGPEFIAFVDGDEFLQYIVAGDQTWCHHFQPEGKSVSMQWKYPDLPRLQKLKAQETAGEMILTALFDLQRFLELEF</sequence>
<reference evidence="1" key="1">
    <citation type="submission" date="2020-07" db="EMBL/GenBank/DDBJ databases">
        <title>Multicomponent nature underlies the extraordinary mechanical properties of spider dragline silk.</title>
        <authorList>
            <person name="Kono N."/>
            <person name="Nakamura H."/>
            <person name="Mori M."/>
            <person name="Yoshida Y."/>
            <person name="Ohtoshi R."/>
            <person name="Malay A.D."/>
            <person name="Moran D.A.P."/>
            <person name="Tomita M."/>
            <person name="Numata K."/>
            <person name="Arakawa K."/>
        </authorList>
    </citation>
    <scope>NUCLEOTIDE SEQUENCE</scope>
</reference>
<protein>
    <submittedName>
        <fullName evidence="1">Uncharacterized protein</fullName>
    </submittedName>
</protein>
<dbReference type="Gene3D" id="3.30.420.10">
    <property type="entry name" value="Ribonuclease H-like superfamily/Ribonuclease H"/>
    <property type="match status" value="1"/>
</dbReference>
<dbReference type="GO" id="GO:0003676">
    <property type="term" value="F:nucleic acid binding"/>
    <property type="evidence" value="ECO:0007669"/>
    <property type="project" value="InterPro"/>
</dbReference>
<gene>
    <name evidence="1" type="primary">X975_03065</name>
    <name evidence="1" type="ORF">TNCT_389881</name>
</gene>
<comment type="caution">
    <text evidence="1">The sequence shown here is derived from an EMBL/GenBank/DDBJ whole genome shotgun (WGS) entry which is preliminary data.</text>
</comment>
<dbReference type="InterPro" id="IPR036397">
    <property type="entry name" value="RNaseH_sf"/>
</dbReference>
<keyword evidence="2" id="KW-1185">Reference proteome</keyword>
<name>A0A8X6GI21_TRICU</name>
<proteinExistence type="predicted"/>
<accession>A0A8X6GI21</accession>
<dbReference type="AlphaFoldDB" id="A0A8X6GI21"/>
<dbReference type="EMBL" id="BMAO01005729">
    <property type="protein sequence ID" value="GFR03539.1"/>
    <property type="molecule type" value="Genomic_DNA"/>
</dbReference>
<dbReference type="OrthoDB" id="6433953at2759"/>
<dbReference type="Proteomes" id="UP000887116">
    <property type="component" value="Unassembled WGS sequence"/>
</dbReference>